<name>A0AAW0ZKA7_9HYME</name>
<evidence type="ECO:0000256" key="1">
    <source>
        <dbReference type="SAM" id="MobiDB-lite"/>
    </source>
</evidence>
<dbReference type="EMBL" id="JAWNGG020000195">
    <property type="protein sequence ID" value="KAK9297118.1"/>
    <property type="molecule type" value="Genomic_DNA"/>
</dbReference>
<organism evidence="2 3">
    <name type="scientific">Tetragonisca angustula</name>
    <dbReference type="NCBI Taxonomy" id="166442"/>
    <lineage>
        <taxon>Eukaryota</taxon>
        <taxon>Metazoa</taxon>
        <taxon>Ecdysozoa</taxon>
        <taxon>Arthropoda</taxon>
        <taxon>Hexapoda</taxon>
        <taxon>Insecta</taxon>
        <taxon>Pterygota</taxon>
        <taxon>Neoptera</taxon>
        <taxon>Endopterygota</taxon>
        <taxon>Hymenoptera</taxon>
        <taxon>Apocrita</taxon>
        <taxon>Aculeata</taxon>
        <taxon>Apoidea</taxon>
        <taxon>Anthophila</taxon>
        <taxon>Apidae</taxon>
        <taxon>Tetragonisca</taxon>
    </lineage>
</organism>
<proteinExistence type="predicted"/>
<reference evidence="2 3" key="1">
    <citation type="submission" date="2024-05" db="EMBL/GenBank/DDBJ databases">
        <title>The nuclear and mitochondrial genome assemblies of Tetragonisca angustula (Apidae: Meliponini), a tiny yet remarkable pollinator in the Neotropics.</title>
        <authorList>
            <person name="Ferrari R."/>
            <person name="Ricardo P.C."/>
            <person name="Dias F.C."/>
            <person name="Araujo N.S."/>
            <person name="Soares D.O."/>
            <person name="Zhou Q.-S."/>
            <person name="Zhu C.-D."/>
            <person name="Coutinho L."/>
            <person name="Airas M.C."/>
            <person name="Batista T.M."/>
        </authorList>
    </citation>
    <scope>NUCLEOTIDE SEQUENCE [LARGE SCALE GENOMIC DNA]</scope>
    <source>
        <strain evidence="2">ASF017062</strain>
        <tissue evidence="2">Abdomen</tissue>
    </source>
</reference>
<dbReference type="AlphaFoldDB" id="A0AAW0ZKA7"/>
<evidence type="ECO:0000313" key="2">
    <source>
        <dbReference type="EMBL" id="KAK9297118.1"/>
    </source>
</evidence>
<feature type="compositionally biased region" description="Basic and acidic residues" evidence="1">
    <location>
        <begin position="57"/>
        <end position="71"/>
    </location>
</feature>
<gene>
    <name evidence="2" type="ORF">QLX08_009055</name>
</gene>
<protein>
    <submittedName>
        <fullName evidence="2">Uncharacterized protein</fullName>
    </submittedName>
</protein>
<evidence type="ECO:0000313" key="3">
    <source>
        <dbReference type="Proteomes" id="UP001432146"/>
    </source>
</evidence>
<accession>A0AAW0ZKA7</accession>
<keyword evidence="3" id="KW-1185">Reference proteome</keyword>
<sequence>MQRFRSITGAPAAPPRLCQYGSNVSTAQSGHKGTLDELILVLSNGGATRAWPASLRLPEDGRGGSHDDEGARASPSVVSDP</sequence>
<comment type="caution">
    <text evidence="2">The sequence shown here is derived from an EMBL/GenBank/DDBJ whole genome shotgun (WGS) entry which is preliminary data.</text>
</comment>
<dbReference type="Proteomes" id="UP001432146">
    <property type="component" value="Unassembled WGS sequence"/>
</dbReference>
<feature type="region of interest" description="Disordered" evidence="1">
    <location>
        <begin position="52"/>
        <end position="81"/>
    </location>
</feature>